<dbReference type="AlphaFoldDB" id="A0A9D7SS40"/>
<comment type="caution">
    <text evidence="1">The sequence shown here is derived from an EMBL/GenBank/DDBJ whole genome shotgun (WGS) entry which is preliminary data.</text>
</comment>
<reference evidence="1 2" key="1">
    <citation type="submission" date="2020-10" db="EMBL/GenBank/DDBJ databases">
        <title>Connecting structure to function with the recovery of over 1000 high-quality activated sludge metagenome-assembled genomes encoding full-length rRNA genes using long-read sequencing.</title>
        <authorList>
            <person name="Singleton C.M."/>
            <person name="Petriglieri F."/>
            <person name="Kristensen J.M."/>
            <person name="Kirkegaard R.H."/>
            <person name="Michaelsen T.Y."/>
            <person name="Andersen M.H."/>
            <person name="Karst S.M."/>
            <person name="Dueholm M.S."/>
            <person name="Nielsen P.H."/>
            <person name="Albertsen M."/>
        </authorList>
    </citation>
    <scope>NUCLEOTIDE SEQUENCE [LARGE SCALE GENOMIC DNA]</scope>
    <source>
        <strain evidence="1">Ribe_18-Q3-R11-54_MAXAC.273</strain>
    </source>
</reference>
<evidence type="ECO:0000313" key="2">
    <source>
        <dbReference type="Proteomes" id="UP000808337"/>
    </source>
</evidence>
<protein>
    <submittedName>
        <fullName evidence="1">Uncharacterized protein</fullName>
    </submittedName>
</protein>
<evidence type="ECO:0000313" key="1">
    <source>
        <dbReference type="EMBL" id="MBK9982083.1"/>
    </source>
</evidence>
<proteinExistence type="predicted"/>
<dbReference type="Proteomes" id="UP000808337">
    <property type="component" value="Unassembled WGS sequence"/>
</dbReference>
<dbReference type="EMBL" id="JADKGY010000001">
    <property type="protein sequence ID" value="MBK9982083.1"/>
    <property type="molecule type" value="Genomic_DNA"/>
</dbReference>
<name>A0A9D7SS40_9BACT</name>
<gene>
    <name evidence="1" type="ORF">IPP15_06580</name>
</gene>
<accession>A0A9D7SS40</accession>
<sequence>MTKFITGQDLEKVIYDIIWEAEETLFIVSPFIRLDDYFKKLFDKHVYDPKVHLIIVFGKNERELAEA</sequence>
<organism evidence="1 2">
    <name type="scientific">Candidatus Opimibacter skivensis</name>
    <dbReference type="NCBI Taxonomy" id="2982028"/>
    <lineage>
        <taxon>Bacteria</taxon>
        <taxon>Pseudomonadati</taxon>
        <taxon>Bacteroidota</taxon>
        <taxon>Saprospiria</taxon>
        <taxon>Saprospirales</taxon>
        <taxon>Saprospiraceae</taxon>
        <taxon>Candidatus Opimibacter</taxon>
    </lineage>
</organism>